<dbReference type="Proteomes" id="UP000050794">
    <property type="component" value="Unassembled WGS sequence"/>
</dbReference>
<evidence type="ECO:0000313" key="3">
    <source>
        <dbReference type="Proteomes" id="UP000050794"/>
    </source>
</evidence>
<keyword evidence="1" id="KW-0472">Membrane</keyword>
<keyword evidence="1" id="KW-1133">Transmembrane helix</keyword>
<dbReference type="WBParaSite" id="TCNE_0000819401-mRNA-1">
    <property type="protein sequence ID" value="TCNE_0000819401-mRNA-1"/>
    <property type="gene ID" value="TCNE_0000819401"/>
</dbReference>
<feature type="transmembrane region" description="Helical" evidence="1">
    <location>
        <begin position="99"/>
        <end position="123"/>
    </location>
</feature>
<reference evidence="4" key="1">
    <citation type="submission" date="2016-06" db="UniProtKB">
        <authorList>
            <consortium name="WormBaseParasite"/>
        </authorList>
    </citation>
    <scope>IDENTIFICATION</scope>
</reference>
<accession>A0A183UI74</accession>
<keyword evidence="1" id="KW-0812">Transmembrane</keyword>
<keyword evidence="3" id="KW-1185">Reference proteome</keyword>
<evidence type="ECO:0000313" key="4">
    <source>
        <dbReference type="WBParaSite" id="TCNE_0000819401-mRNA-1"/>
    </source>
</evidence>
<dbReference type="EMBL" id="UYWY01019846">
    <property type="protein sequence ID" value="VDM39515.1"/>
    <property type="molecule type" value="Genomic_DNA"/>
</dbReference>
<sequence>MSGLSSTTFAPDQEQRKEYIEFGIYIVEGSLLFAVSFLVAFSLARTRQLAERYSLLIAQYCTNALMGFGKTLAGIVRIIMLASDYTELKSPRFCMLMPWNIIFTCRIISEFARISCAVLYFVYRILIGHAPYHEHMYRAKSTSTVPWAYVPCHEHM</sequence>
<organism evidence="3 4">
    <name type="scientific">Toxocara canis</name>
    <name type="common">Canine roundworm</name>
    <dbReference type="NCBI Taxonomy" id="6265"/>
    <lineage>
        <taxon>Eukaryota</taxon>
        <taxon>Metazoa</taxon>
        <taxon>Ecdysozoa</taxon>
        <taxon>Nematoda</taxon>
        <taxon>Chromadorea</taxon>
        <taxon>Rhabditida</taxon>
        <taxon>Spirurina</taxon>
        <taxon>Ascaridomorpha</taxon>
        <taxon>Ascaridoidea</taxon>
        <taxon>Toxocaridae</taxon>
        <taxon>Toxocara</taxon>
    </lineage>
</organism>
<name>A0A183UI74_TOXCA</name>
<protein>
    <submittedName>
        <fullName evidence="4">G protein-coupled receptor</fullName>
    </submittedName>
</protein>
<feature type="transmembrane region" description="Helical" evidence="1">
    <location>
        <begin position="22"/>
        <end position="44"/>
    </location>
</feature>
<feature type="transmembrane region" description="Helical" evidence="1">
    <location>
        <begin position="56"/>
        <end position="79"/>
    </location>
</feature>
<evidence type="ECO:0000256" key="1">
    <source>
        <dbReference type="SAM" id="Phobius"/>
    </source>
</evidence>
<proteinExistence type="predicted"/>
<reference evidence="2 3" key="2">
    <citation type="submission" date="2018-11" db="EMBL/GenBank/DDBJ databases">
        <authorList>
            <consortium name="Pathogen Informatics"/>
        </authorList>
    </citation>
    <scope>NUCLEOTIDE SEQUENCE [LARGE SCALE GENOMIC DNA]</scope>
</reference>
<evidence type="ECO:0000313" key="2">
    <source>
        <dbReference type="EMBL" id="VDM39515.1"/>
    </source>
</evidence>
<dbReference type="AlphaFoldDB" id="A0A183UI74"/>
<gene>
    <name evidence="2" type="ORF">TCNE_LOCUS8194</name>
</gene>